<dbReference type="GO" id="GO:0005829">
    <property type="term" value="C:cytosol"/>
    <property type="evidence" value="ECO:0007669"/>
    <property type="project" value="TreeGrafter"/>
</dbReference>
<dbReference type="PANTHER" id="PTHR33202">
    <property type="entry name" value="ZINC UPTAKE REGULATION PROTEIN"/>
    <property type="match status" value="1"/>
</dbReference>
<evidence type="ECO:0000256" key="6">
    <source>
        <dbReference type="ARBA" id="ARBA00023163"/>
    </source>
</evidence>
<dbReference type="GO" id="GO:0008270">
    <property type="term" value="F:zinc ion binding"/>
    <property type="evidence" value="ECO:0007669"/>
    <property type="project" value="TreeGrafter"/>
</dbReference>
<evidence type="ECO:0000256" key="3">
    <source>
        <dbReference type="ARBA" id="ARBA00022833"/>
    </source>
</evidence>
<comment type="cofactor">
    <cofactor evidence="7">
        <name>Zn(2+)</name>
        <dbReference type="ChEBI" id="CHEBI:29105"/>
    </cofactor>
    <text evidence="7">Binds 1 zinc ion per subunit.</text>
</comment>
<dbReference type="Gene3D" id="1.10.10.10">
    <property type="entry name" value="Winged helix-like DNA-binding domain superfamily/Winged helix DNA-binding domain"/>
    <property type="match status" value="1"/>
</dbReference>
<feature type="binding site" evidence="7">
    <location>
        <position position="117"/>
    </location>
    <ligand>
        <name>Zn(2+)</name>
        <dbReference type="ChEBI" id="CHEBI:29105"/>
    </ligand>
</feature>
<organism evidence="8 9">
    <name type="scientific">Thioalbus denitrificans</name>
    <dbReference type="NCBI Taxonomy" id="547122"/>
    <lineage>
        <taxon>Bacteria</taxon>
        <taxon>Pseudomonadati</taxon>
        <taxon>Pseudomonadota</taxon>
        <taxon>Gammaproteobacteria</taxon>
        <taxon>Chromatiales</taxon>
        <taxon>Ectothiorhodospiraceae</taxon>
        <taxon>Thioalbus</taxon>
    </lineage>
</organism>
<dbReference type="GO" id="GO:1900376">
    <property type="term" value="P:regulation of secondary metabolite biosynthetic process"/>
    <property type="evidence" value="ECO:0007669"/>
    <property type="project" value="TreeGrafter"/>
</dbReference>
<protein>
    <submittedName>
        <fullName evidence="8">Fur family zinc uptake transcriptional regulator</fullName>
    </submittedName>
</protein>
<dbReference type="SUPFAM" id="SSF46785">
    <property type="entry name" value="Winged helix' DNA-binding domain"/>
    <property type="match status" value="1"/>
</dbReference>
<dbReference type="InterPro" id="IPR002481">
    <property type="entry name" value="FUR"/>
</dbReference>
<dbReference type="RefSeq" id="WP_114279497.1">
    <property type="nucleotide sequence ID" value="NZ_QPJY01000003.1"/>
</dbReference>
<keyword evidence="9" id="KW-1185">Reference proteome</keyword>
<evidence type="ECO:0000256" key="4">
    <source>
        <dbReference type="ARBA" id="ARBA00023015"/>
    </source>
</evidence>
<keyword evidence="3 7" id="KW-0862">Zinc</keyword>
<keyword evidence="5" id="KW-0238">DNA-binding</keyword>
<keyword evidence="4" id="KW-0805">Transcription regulation</keyword>
<evidence type="ECO:0000313" key="9">
    <source>
        <dbReference type="Proteomes" id="UP000252707"/>
    </source>
</evidence>
<feature type="binding site" evidence="7">
    <location>
        <position position="120"/>
    </location>
    <ligand>
        <name>Zn(2+)</name>
        <dbReference type="ChEBI" id="CHEBI:29105"/>
    </ligand>
</feature>
<name>A0A369CCQ7_9GAMM</name>
<comment type="caution">
    <text evidence="8">The sequence shown here is derived from an EMBL/GenBank/DDBJ whole genome shotgun (WGS) entry which is preliminary data.</text>
</comment>
<dbReference type="OrthoDB" id="9801127at2"/>
<dbReference type="CDD" id="cd07153">
    <property type="entry name" value="Fur_like"/>
    <property type="match status" value="1"/>
</dbReference>
<dbReference type="GO" id="GO:0000976">
    <property type="term" value="F:transcription cis-regulatory region binding"/>
    <property type="evidence" value="ECO:0007669"/>
    <property type="project" value="TreeGrafter"/>
</dbReference>
<evidence type="ECO:0000256" key="5">
    <source>
        <dbReference type="ARBA" id="ARBA00023125"/>
    </source>
</evidence>
<dbReference type="EMBL" id="QPJY01000003">
    <property type="protein sequence ID" value="RCX31331.1"/>
    <property type="molecule type" value="Genomic_DNA"/>
</dbReference>
<gene>
    <name evidence="8" type="ORF">DFQ59_103299</name>
</gene>
<keyword evidence="7" id="KW-0479">Metal-binding</keyword>
<dbReference type="Pfam" id="PF01475">
    <property type="entry name" value="FUR"/>
    <property type="match status" value="1"/>
</dbReference>
<keyword evidence="2" id="KW-0678">Repressor</keyword>
<dbReference type="InterPro" id="IPR043135">
    <property type="entry name" value="Fur_C"/>
</dbReference>
<accession>A0A369CCQ7</accession>
<evidence type="ECO:0000256" key="1">
    <source>
        <dbReference type="ARBA" id="ARBA00007957"/>
    </source>
</evidence>
<dbReference type="InterPro" id="IPR036388">
    <property type="entry name" value="WH-like_DNA-bd_sf"/>
</dbReference>
<evidence type="ECO:0000313" key="8">
    <source>
        <dbReference type="EMBL" id="RCX31331.1"/>
    </source>
</evidence>
<feature type="binding site" evidence="7">
    <location>
        <position position="157"/>
    </location>
    <ligand>
        <name>Zn(2+)</name>
        <dbReference type="ChEBI" id="CHEBI:29105"/>
    </ligand>
</feature>
<evidence type="ECO:0000256" key="2">
    <source>
        <dbReference type="ARBA" id="ARBA00022491"/>
    </source>
</evidence>
<dbReference type="Proteomes" id="UP000252707">
    <property type="component" value="Unassembled WGS sequence"/>
</dbReference>
<reference evidence="8 9" key="1">
    <citation type="submission" date="2018-07" db="EMBL/GenBank/DDBJ databases">
        <title>Genomic Encyclopedia of Type Strains, Phase IV (KMG-IV): sequencing the most valuable type-strain genomes for metagenomic binning, comparative biology and taxonomic classification.</title>
        <authorList>
            <person name="Goeker M."/>
        </authorList>
    </citation>
    <scope>NUCLEOTIDE SEQUENCE [LARGE SCALE GENOMIC DNA]</scope>
    <source>
        <strain evidence="8 9">DSM 26407</strain>
    </source>
</reference>
<dbReference type="PANTHER" id="PTHR33202:SF6">
    <property type="entry name" value="ZINC UPTAKE REGULATION PROTEIN"/>
    <property type="match status" value="1"/>
</dbReference>
<comment type="similarity">
    <text evidence="1">Belongs to the Fur family.</text>
</comment>
<proteinExistence type="inferred from homology"/>
<dbReference type="Gene3D" id="3.30.1490.190">
    <property type="match status" value="1"/>
</dbReference>
<keyword evidence="6" id="KW-0804">Transcription</keyword>
<dbReference type="GO" id="GO:0003700">
    <property type="term" value="F:DNA-binding transcription factor activity"/>
    <property type="evidence" value="ECO:0007669"/>
    <property type="project" value="InterPro"/>
</dbReference>
<dbReference type="AlphaFoldDB" id="A0A369CCQ7"/>
<dbReference type="InterPro" id="IPR036390">
    <property type="entry name" value="WH_DNA-bd_sf"/>
</dbReference>
<sequence>MTDDGKPGLFPAGGHDHHACVEAALASAELLCRERGLRLTPLRRRVLELVWRSHRPVGAYAVLEELRRDGRSAAPPTVYRALDFLVQERLVHRLPSLNAYIGCNEPGAPHCGQFLICRHCGRVAELHDHALDRRISASAADTRFRVEQALVEVQGLCPRCQAAEGEGE</sequence>
<evidence type="ECO:0000256" key="7">
    <source>
        <dbReference type="PIRSR" id="PIRSR602481-1"/>
    </source>
</evidence>
<feature type="binding site" evidence="7">
    <location>
        <position position="160"/>
    </location>
    <ligand>
        <name>Zn(2+)</name>
        <dbReference type="ChEBI" id="CHEBI:29105"/>
    </ligand>
</feature>
<dbReference type="GO" id="GO:0045892">
    <property type="term" value="P:negative regulation of DNA-templated transcription"/>
    <property type="evidence" value="ECO:0007669"/>
    <property type="project" value="TreeGrafter"/>
</dbReference>